<evidence type="ECO:0000313" key="4">
    <source>
        <dbReference type="Proteomes" id="UP000045706"/>
    </source>
</evidence>
<feature type="signal peptide" evidence="2">
    <location>
        <begin position="1"/>
        <end position="24"/>
    </location>
</feature>
<proteinExistence type="predicted"/>
<feature type="chain" id="PRO_5002568049" description="Secreted protein" evidence="2">
    <location>
        <begin position="25"/>
        <end position="183"/>
    </location>
</feature>
<keyword evidence="2" id="KW-0732">Signal</keyword>
<reference evidence="4" key="1">
    <citation type="submission" date="2015-05" db="EMBL/GenBank/DDBJ databases">
        <authorList>
            <person name="Fogelqvist Johan"/>
        </authorList>
    </citation>
    <scope>NUCLEOTIDE SEQUENCE [LARGE SCALE GENOMIC DNA]</scope>
</reference>
<evidence type="ECO:0000256" key="1">
    <source>
        <dbReference type="SAM" id="MobiDB-lite"/>
    </source>
</evidence>
<evidence type="ECO:0008006" key="5">
    <source>
        <dbReference type="Google" id="ProtNLM"/>
    </source>
</evidence>
<evidence type="ECO:0000313" key="3">
    <source>
        <dbReference type="EMBL" id="CRK47166.1"/>
    </source>
</evidence>
<dbReference type="Proteomes" id="UP000045706">
    <property type="component" value="Unassembled WGS sequence"/>
</dbReference>
<evidence type="ECO:0000256" key="2">
    <source>
        <dbReference type="SAM" id="SignalP"/>
    </source>
</evidence>
<organism evidence="3 4">
    <name type="scientific">Verticillium longisporum</name>
    <name type="common">Verticillium dahliae var. longisporum</name>
    <dbReference type="NCBI Taxonomy" id="100787"/>
    <lineage>
        <taxon>Eukaryota</taxon>
        <taxon>Fungi</taxon>
        <taxon>Dikarya</taxon>
        <taxon>Ascomycota</taxon>
        <taxon>Pezizomycotina</taxon>
        <taxon>Sordariomycetes</taxon>
        <taxon>Hypocreomycetidae</taxon>
        <taxon>Glomerellales</taxon>
        <taxon>Plectosphaerellaceae</taxon>
        <taxon>Verticillium</taxon>
    </lineage>
</organism>
<protein>
    <recommendedName>
        <fullName evidence="5">Secreted protein</fullName>
    </recommendedName>
</protein>
<name>A0A0G4NLA0_VERLO</name>
<dbReference type="AlphaFoldDB" id="A0A0G4NLA0"/>
<feature type="region of interest" description="Disordered" evidence="1">
    <location>
        <begin position="70"/>
        <end position="92"/>
    </location>
</feature>
<dbReference type="EMBL" id="CVQI01036273">
    <property type="protein sequence ID" value="CRK47166.1"/>
    <property type="molecule type" value="Genomic_DNA"/>
</dbReference>
<accession>A0A0G4NLA0</accession>
<sequence length="183" mass="20075">MTSRLAGAAFAYNLLACLVTELHSRQNSTSVVLPPQPTIDNANIRSQRLHTMMRRAPILVSTLSRRVVGSAGVAPGPRPPEDSYHPVRAPAKSRTGRPAWQARLDSLVAHFLSPADIWVLEVLLSTPSQSLRSWHRTPFSPPSPSPLRRACITGCWLARRFRSTPGQAHFPFAAAAVGTLENW</sequence>
<gene>
    <name evidence="3" type="ORF">BN1723_007391</name>
</gene>